<proteinExistence type="predicted"/>
<comment type="caution">
    <text evidence="1">The sequence shown here is derived from an EMBL/GenBank/DDBJ whole genome shotgun (WGS) entry which is preliminary data.</text>
</comment>
<gene>
    <name evidence="1" type="ORF">OUZ56_002645</name>
</gene>
<dbReference type="Proteomes" id="UP001234178">
    <property type="component" value="Unassembled WGS sequence"/>
</dbReference>
<name>A0ABR0A6C4_9CRUS</name>
<keyword evidence="2" id="KW-1185">Reference proteome</keyword>
<accession>A0ABR0A6C4</accession>
<sequence>MPLVRKIGGKCKTLWDGRVSHLLKPNESPSIRLPARENPHFPARGQELGRSSSALLAASAYVTHDTGANHFLLATTATQIPTVSSFKSSLHTHAHLSFEENAVWSSSRLPGKPRKIKIEEISGDDRDEVRFGRVSYTFSRIPYYSRLLARLVSLCPAERKQMTTGRRVVFHQEIFVH</sequence>
<dbReference type="EMBL" id="JAOYFB010000036">
    <property type="protein sequence ID" value="KAK4020690.1"/>
    <property type="molecule type" value="Genomic_DNA"/>
</dbReference>
<protein>
    <submittedName>
        <fullName evidence="1">Uncharacterized protein</fullName>
    </submittedName>
</protein>
<evidence type="ECO:0000313" key="1">
    <source>
        <dbReference type="EMBL" id="KAK4020690.1"/>
    </source>
</evidence>
<evidence type="ECO:0000313" key="2">
    <source>
        <dbReference type="Proteomes" id="UP001234178"/>
    </source>
</evidence>
<reference evidence="1 2" key="1">
    <citation type="journal article" date="2023" name="Nucleic Acids Res.">
        <title>The hologenome of Daphnia magna reveals possible DNA methylation and microbiome-mediated evolution of the host genome.</title>
        <authorList>
            <person name="Chaturvedi A."/>
            <person name="Li X."/>
            <person name="Dhandapani V."/>
            <person name="Marshall H."/>
            <person name="Kissane S."/>
            <person name="Cuenca-Cambronero M."/>
            <person name="Asole G."/>
            <person name="Calvet F."/>
            <person name="Ruiz-Romero M."/>
            <person name="Marangio P."/>
            <person name="Guigo R."/>
            <person name="Rago D."/>
            <person name="Mirbahai L."/>
            <person name="Eastwood N."/>
            <person name="Colbourne J.K."/>
            <person name="Zhou J."/>
            <person name="Mallon E."/>
            <person name="Orsini L."/>
        </authorList>
    </citation>
    <scope>NUCLEOTIDE SEQUENCE [LARGE SCALE GENOMIC DNA]</scope>
    <source>
        <strain evidence="1">LRV0_1</strain>
    </source>
</reference>
<organism evidence="1 2">
    <name type="scientific">Daphnia magna</name>
    <dbReference type="NCBI Taxonomy" id="35525"/>
    <lineage>
        <taxon>Eukaryota</taxon>
        <taxon>Metazoa</taxon>
        <taxon>Ecdysozoa</taxon>
        <taxon>Arthropoda</taxon>
        <taxon>Crustacea</taxon>
        <taxon>Branchiopoda</taxon>
        <taxon>Diplostraca</taxon>
        <taxon>Cladocera</taxon>
        <taxon>Anomopoda</taxon>
        <taxon>Daphniidae</taxon>
        <taxon>Daphnia</taxon>
    </lineage>
</organism>